<feature type="transmembrane region" description="Helical" evidence="1">
    <location>
        <begin position="83"/>
        <end position="101"/>
    </location>
</feature>
<reference evidence="3" key="1">
    <citation type="journal article" date="2020" name="Nat. Commun.">
        <title>Genome sequence of the cluster root forming white lupin.</title>
        <authorList>
            <person name="Hufnagel B."/>
            <person name="Marques A."/>
            <person name="Soriano A."/>
            <person name="Marques L."/>
            <person name="Divol F."/>
            <person name="Doumas P."/>
            <person name="Sallet E."/>
            <person name="Mancinotti D."/>
            <person name="Carrere S."/>
            <person name="Marande W."/>
            <person name="Arribat S."/>
            <person name="Keller J."/>
            <person name="Huneau C."/>
            <person name="Blein T."/>
            <person name="Aime D."/>
            <person name="Laguerre M."/>
            <person name="Taylor J."/>
            <person name="Schubert V."/>
            <person name="Nelson M."/>
            <person name="Geu-Flores F."/>
            <person name="Crespi M."/>
            <person name="Gallardo-Guerrero K."/>
            <person name="Delaux P.-M."/>
            <person name="Salse J."/>
            <person name="Berges H."/>
            <person name="Guyot R."/>
            <person name="Gouzy J."/>
            <person name="Peret B."/>
        </authorList>
    </citation>
    <scope>NUCLEOTIDE SEQUENCE [LARGE SCALE GENOMIC DNA]</scope>
    <source>
        <strain evidence="3">cv. Amiga</strain>
    </source>
</reference>
<feature type="transmembrane region" description="Helical" evidence="1">
    <location>
        <begin position="12"/>
        <end position="31"/>
    </location>
</feature>
<keyword evidence="3" id="KW-1185">Reference proteome</keyword>
<keyword evidence="1" id="KW-1133">Transmembrane helix</keyword>
<accession>A0A6A4Q666</accession>
<evidence type="ECO:0000313" key="2">
    <source>
        <dbReference type="EMBL" id="KAE9609006.1"/>
    </source>
</evidence>
<organism evidence="2 3">
    <name type="scientific">Lupinus albus</name>
    <name type="common">White lupine</name>
    <name type="synonym">Lupinus termis</name>
    <dbReference type="NCBI Taxonomy" id="3870"/>
    <lineage>
        <taxon>Eukaryota</taxon>
        <taxon>Viridiplantae</taxon>
        <taxon>Streptophyta</taxon>
        <taxon>Embryophyta</taxon>
        <taxon>Tracheophyta</taxon>
        <taxon>Spermatophyta</taxon>
        <taxon>Magnoliopsida</taxon>
        <taxon>eudicotyledons</taxon>
        <taxon>Gunneridae</taxon>
        <taxon>Pentapetalae</taxon>
        <taxon>rosids</taxon>
        <taxon>fabids</taxon>
        <taxon>Fabales</taxon>
        <taxon>Fabaceae</taxon>
        <taxon>Papilionoideae</taxon>
        <taxon>50 kb inversion clade</taxon>
        <taxon>genistoids sensu lato</taxon>
        <taxon>core genistoids</taxon>
        <taxon>Genisteae</taxon>
        <taxon>Lupinus</taxon>
    </lineage>
</organism>
<dbReference type="AlphaFoldDB" id="A0A6A4Q666"/>
<evidence type="ECO:0000256" key="1">
    <source>
        <dbReference type="SAM" id="Phobius"/>
    </source>
</evidence>
<comment type="caution">
    <text evidence="2">The sequence shown here is derived from an EMBL/GenBank/DDBJ whole genome shotgun (WGS) entry which is preliminary data.</text>
</comment>
<protein>
    <submittedName>
        <fullName evidence="2">Uncharacterized protein</fullName>
    </submittedName>
</protein>
<dbReference type="EMBL" id="WOCE01000008">
    <property type="protein sequence ID" value="KAE9609006.1"/>
    <property type="molecule type" value="Genomic_DNA"/>
</dbReference>
<dbReference type="Proteomes" id="UP000447434">
    <property type="component" value="Chromosome 8"/>
</dbReference>
<proteinExistence type="predicted"/>
<name>A0A6A4Q666_LUPAL</name>
<keyword evidence="1" id="KW-0812">Transmembrane</keyword>
<feature type="transmembrane region" description="Helical" evidence="1">
    <location>
        <begin position="43"/>
        <end position="63"/>
    </location>
</feature>
<evidence type="ECO:0000313" key="3">
    <source>
        <dbReference type="Proteomes" id="UP000447434"/>
    </source>
</evidence>
<sequence>MKENTKNIYLKTPLVFFLLYQICSIFLLQFRRKEERVTLECHLLFYFHFNPLDLVVGVSILIISTTRRKRVSDHSKLVFRRFFLSPFLFKIFIKKSFILVIKPRKNLFCV</sequence>
<gene>
    <name evidence="2" type="ORF">Lalb_Chr08g0241681</name>
</gene>
<keyword evidence="1" id="KW-0472">Membrane</keyword>